<evidence type="ECO:0000256" key="1">
    <source>
        <dbReference type="ARBA" id="ARBA00004123"/>
    </source>
</evidence>
<dbReference type="EMBL" id="GGEC01005066">
    <property type="protein sequence ID" value="MBW85549.1"/>
    <property type="molecule type" value="Transcribed_RNA"/>
</dbReference>
<dbReference type="Gene3D" id="2.20.25.80">
    <property type="entry name" value="WRKY domain"/>
    <property type="match status" value="1"/>
</dbReference>
<dbReference type="GO" id="GO:0000976">
    <property type="term" value="F:transcription cis-regulatory region binding"/>
    <property type="evidence" value="ECO:0007669"/>
    <property type="project" value="TreeGrafter"/>
</dbReference>
<sequence>MKRAADWEQKTLIDELTEGKALAKQLSRHINTASSLETSQSLLDKILSSYEKSLSMLNWVTFEAEQKPTFSISEAPHSIVNSGDPKDDASNKALKESKKRKAQPRWNEKVRIHSGPGLEGTFDDGYSWRKYGQKYILGSSFPRGYYRCTHRYSKGCSAMKQVQKSDEDPTIFDITYRGRHTCGQPSYPAAKSSPIPINTTSNRNEAQQQIDQERPKSSVDDATIAYGEQPEIESSKDFDTVKEHIFPSFAFTAIENENEEHNIFLDYLTENNFLDSLSPSFVSPATSESNYFSCHLNNFGMADNVHTPESELNDIISTPTSVTNSPIDDLDIYSMDLTANFPFDSPEFLLD</sequence>
<comment type="subcellular location">
    <subcellularLocation>
        <location evidence="1">Nucleus</location>
    </subcellularLocation>
</comment>
<evidence type="ECO:0000256" key="7">
    <source>
        <dbReference type="SAM" id="MobiDB-lite"/>
    </source>
</evidence>
<dbReference type="GO" id="GO:0042542">
    <property type="term" value="P:response to hydrogen peroxide"/>
    <property type="evidence" value="ECO:0007669"/>
    <property type="project" value="UniProtKB-ARBA"/>
</dbReference>
<dbReference type="GO" id="GO:0009751">
    <property type="term" value="P:response to salicylic acid"/>
    <property type="evidence" value="ECO:0007669"/>
    <property type="project" value="UniProtKB-ARBA"/>
</dbReference>
<keyword evidence="5" id="KW-0539">Nucleus</keyword>
<dbReference type="PANTHER" id="PTHR32096">
    <property type="entry name" value="WRKY TRANSCRIPTION FACTOR 30-RELATED-RELATED"/>
    <property type="match status" value="1"/>
</dbReference>
<dbReference type="GO" id="GO:0003700">
    <property type="term" value="F:DNA-binding transcription factor activity"/>
    <property type="evidence" value="ECO:0007669"/>
    <property type="project" value="InterPro"/>
</dbReference>
<dbReference type="Pfam" id="PF03106">
    <property type="entry name" value="WRKY"/>
    <property type="match status" value="1"/>
</dbReference>
<dbReference type="InterPro" id="IPR036576">
    <property type="entry name" value="WRKY_dom_sf"/>
</dbReference>
<dbReference type="GO" id="GO:0005634">
    <property type="term" value="C:nucleus"/>
    <property type="evidence" value="ECO:0007669"/>
    <property type="project" value="UniProtKB-SubCell"/>
</dbReference>
<dbReference type="InterPro" id="IPR044810">
    <property type="entry name" value="WRKY_plant"/>
</dbReference>
<feature type="region of interest" description="Disordered" evidence="7">
    <location>
        <begin position="185"/>
        <end position="219"/>
    </location>
</feature>
<dbReference type="GO" id="GO:0010193">
    <property type="term" value="P:response to ozone"/>
    <property type="evidence" value="ECO:0007669"/>
    <property type="project" value="UniProtKB-ARBA"/>
</dbReference>
<feature type="domain" description="WRKY" evidence="8">
    <location>
        <begin position="117"/>
        <end position="185"/>
    </location>
</feature>
<feature type="compositionally biased region" description="Basic and acidic residues" evidence="7">
    <location>
        <begin position="84"/>
        <end position="96"/>
    </location>
</feature>
<keyword evidence="2" id="KW-0805">Transcription regulation</keyword>
<keyword evidence="3" id="KW-0238">DNA-binding</keyword>
<evidence type="ECO:0000259" key="8">
    <source>
        <dbReference type="PROSITE" id="PS50811"/>
    </source>
</evidence>
<dbReference type="SMART" id="SM00774">
    <property type="entry name" value="WRKY"/>
    <property type="match status" value="1"/>
</dbReference>
<dbReference type="SUPFAM" id="SSF118290">
    <property type="entry name" value="WRKY DNA-binding domain"/>
    <property type="match status" value="1"/>
</dbReference>
<keyword evidence="4" id="KW-0804">Transcription</keyword>
<dbReference type="PANTHER" id="PTHR32096:SF133">
    <property type="entry name" value="WRKY TRANSCRIPTION FACTOR 41-RELATED"/>
    <property type="match status" value="1"/>
</dbReference>
<organism evidence="9">
    <name type="scientific">Rhizophora mucronata</name>
    <name type="common">Asiatic mangrove</name>
    <dbReference type="NCBI Taxonomy" id="61149"/>
    <lineage>
        <taxon>Eukaryota</taxon>
        <taxon>Viridiplantae</taxon>
        <taxon>Streptophyta</taxon>
        <taxon>Embryophyta</taxon>
        <taxon>Tracheophyta</taxon>
        <taxon>Spermatophyta</taxon>
        <taxon>Magnoliopsida</taxon>
        <taxon>eudicotyledons</taxon>
        <taxon>Gunneridae</taxon>
        <taxon>Pentapetalae</taxon>
        <taxon>rosids</taxon>
        <taxon>fabids</taxon>
        <taxon>Malpighiales</taxon>
        <taxon>Rhizophoraceae</taxon>
        <taxon>Rhizophora</taxon>
    </lineage>
</organism>
<evidence type="ECO:0000313" key="9">
    <source>
        <dbReference type="EMBL" id="MBW85549.1"/>
    </source>
</evidence>
<feature type="region of interest" description="Disordered" evidence="7">
    <location>
        <begin position="75"/>
        <end position="104"/>
    </location>
</feature>
<dbReference type="AlphaFoldDB" id="A0A2P2IWG1"/>
<dbReference type="GO" id="GO:0010150">
    <property type="term" value="P:leaf senescence"/>
    <property type="evidence" value="ECO:0007669"/>
    <property type="project" value="UniProtKB-ARBA"/>
</dbReference>
<feature type="compositionally biased region" description="Polar residues" evidence="7">
    <location>
        <begin position="195"/>
        <end position="210"/>
    </location>
</feature>
<dbReference type="InterPro" id="IPR003657">
    <property type="entry name" value="WRKY_dom"/>
</dbReference>
<dbReference type="FunFam" id="2.20.25.80:FF:000009">
    <property type="entry name" value="WRKY transcription factor 53"/>
    <property type="match status" value="1"/>
</dbReference>
<evidence type="ECO:0000256" key="5">
    <source>
        <dbReference type="ARBA" id="ARBA00023242"/>
    </source>
</evidence>
<evidence type="ECO:0000256" key="3">
    <source>
        <dbReference type="ARBA" id="ARBA00023125"/>
    </source>
</evidence>
<evidence type="ECO:0000256" key="6">
    <source>
        <dbReference type="ARBA" id="ARBA00060850"/>
    </source>
</evidence>
<evidence type="ECO:0000256" key="2">
    <source>
        <dbReference type="ARBA" id="ARBA00023015"/>
    </source>
</evidence>
<proteinExistence type="inferred from homology"/>
<evidence type="ECO:0000256" key="4">
    <source>
        <dbReference type="ARBA" id="ARBA00023163"/>
    </source>
</evidence>
<accession>A0A2P2IWG1</accession>
<reference evidence="9" key="1">
    <citation type="submission" date="2018-02" db="EMBL/GenBank/DDBJ databases">
        <title>Rhizophora mucronata_Transcriptome.</title>
        <authorList>
            <person name="Meera S.P."/>
            <person name="Sreeshan A."/>
            <person name="Augustine A."/>
        </authorList>
    </citation>
    <scope>NUCLEOTIDE SEQUENCE</scope>
    <source>
        <tissue evidence="9">Leaf</tissue>
    </source>
</reference>
<comment type="similarity">
    <text evidence="6">Belongs to the WRKY group III family.</text>
</comment>
<protein>
    <recommendedName>
        <fullName evidence="8">WRKY domain-containing protein</fullName>
    </recommendedName>
</protein>
<name>A0A2P2IWG1_RHIMU</name>
<dbReference type="PROSITE" id="PS50811">
    <property type="entry name" value="WRKY"/>
    <property type="match status" value="1"/>
</dbReference>